<gene>
    <name evidence="9" type="primary">gspE_1</name>
    <name evidence="7" type="synonym">gspE_2</name>
    <name evidence="6" type="ORF">BZ172_16210</name>
    <name evidence="8" type="ORF">ERS008175_00517</name>
    <name evidence="7" type="ORF">ERS428554_00703</name>
    <name evidence="10" type="ORF">SAMEA1569760_00474</name>
    <name evidence="9" type="ORF">SAMEA2054241_00195</name>
    <name evidence="11" type="ORF">SAMEA3710766_00566</name>
</gene>
<dbReference type="Pfam" id="PF05157">
    <property type="entry name" value="MshEN"/>
    <property type="match status" value="1"/>
</dbReference>
<evidence type="ECO:0000256" key="3">
    <source>
        <dbReference type="ARBA" id="ARBA00022840"/>
    </source>
</evidence>
<feature type="domain" description="Bacterial type II secretion system protein E" evidence="4">
    <location>
        <begin position="75"/>
        <end position="294"/>
    </location>
</feature>
<evidence type="ECO:0000313" key="14">
    <source>
        <dbReference type="Proteomes" id="UP000187708"/>
    </source>
</evidence>
<dbReference type="EMBL" id="UDYI01000008">
    <property type="protein sequence ID" value="SRR06157.1"/>
    <property type="molecule type" value="Genomic_DNA"/>
</dbReference>
<dbReference type="Proteomes" id="UP000040926">
    <property type="component" value="Unassembled WGS sequence"/>
</dbReference>
<dbReference type="GO" id="GO:0016887">
    <property type="term" value="F:ATP hydrolysis activity"/>
    <property type="evidence" value="ECO:0007669"/>
    <property type="project" value="TreeGrafter"/>
</dbReference>
<comment type="similarity">
    <text evidence="1">Belongs to the GSP E family.</text>
</comment>
<dbReference type="Proteomes" id="UP000251393">
    <property type="component" value="Unassembled WGS sequence"/>
</dbReference>
<evidence type="ECO:0000259" key="4">
    <source>
        <dbReference type="Pfam" id="PF00437"/>
    </source>
</evidence>
<keyword evidence="2" id="KW-0547">Nucleotide-binding</keyword>
<dbReference type="Proteomes" id="UP000194501">
    <property type="component" value="Chromosome"/>
</dbReference>
<dbReference type="EMBL" id="FTSV01000003">
    <property type="protein sequence ID" value="SIW71865.1"/>
    <property type="molecule type" value="Genomic_DNA"/>
</dbReference>
<reference evidence="14 15" key="1">
    <citation type="submission" date="2017-01" db="EMBL/GenBank/DDBJ databases">
        <authorList>
            <consortium name="Pathogen Informatics"/>
        </authorList>
    </citation>
    <scope>NUCLEOTIDE SEQUENCE [LARGE SCALE GENOMIC DNA]</scope>
    <source>
        <strain evidence="8 12">20003593_1361393</strain>
        <strain evidence="7 13">20352044</strain>
        <strain evidence="9 14">2090STDY5461769</strain>
        <strain evidence="10">Sh1405</strain>
        <strain evidence="15">sh1405</strain>
    </source>
</reference>
<dbReference type="AlphaFoldDB" id="A0A0I1PFP8"/>
<protein>
    <submittedName>
        <fullName evidence="6">Pilus assembly protein PilB</fullName>
    </submittedName>
    <submittedName>
        <fullName evidence="9">Type II secretion protein</fullName>
    </submittedName>
</protein>
<dbReference type="InterPro" id="IPR001482">
    <property type="entry name" value="T2SS/T4SS_dom"/>
</dbReference>
<evidence type="ECO:0000313" key="16">
    <source>
        <dbReference type="Proteomes" id="UP000194501"/>
    </source>
</evidence>
<keyword evidence="3" id="KW-0067">ATP-binding</keyword>
<dbReference type="SUPFAM" id="SSF52540">
    <property type="entry name" value="P-loop containing nucleoside triphosphate hydrolases"/>
    <property type="match status" value="1"/>
</dbReference>
<dbReference type="InterPro" id="IPR007831">
    <property type="entry name" value="T2SS_GspE_N"/>
</dbReference>
<reference evidence="11 17" key="3">
    <citation type="submission" date="2018-06" db="EMBL/GenBank/DDBJ databases">
        <authorList>
            <consortium name="Pathogen Informatics"/>
            <person name="Doyle S."/>
        </authorList>
    </citation>
    <scope>NUCLEOTIDE SEQUENCE [LARGE SCALE GENOMIC DNA]</scope>
    <source>
        <strain evidence="11 17">4028STDY6275292</strain>
    </source>
</reference>
<dbReference type="Pfam" id="PF00437">
    <property type="entry name" value="T2SSE"/>
    <property type="match status" value="1"/>
</dbReference>
<dbReference type="GO" id="GO:0005524">
    <property type="term" value="F:ATP binding"/>
    <property type="evidence" value="ECO:0007669"/>
    <property type="project" value="UniProtKB-KW"/>
</dbReference>
<dbReference type="EMBL" id="CWXZ01000009">
    <property type="protein sequence ID" value="CSK29797.1"/>
    <property type="molecule type" value="Genomic_DNA"/>
</dbReference>
<evidence type="ECO:0000313" key="13">
    <source>
        <dbReference type="Proteomes" id="UP000045991"/>
    </source>
</evidence>
<name>A0A0I1PFP8_SHISO</name>
<organism evidence="9 14">
    <name type="scientific">Shigella sonnei</name>
    <dbReference type="NCBI Taxonomy" id="624"/>
    <lineage>
        <taxon>Bacteria</taxon>
        <taxon>Pseudomonadati</taxon>
        <taxon>Pseudomonadota</taxon>
        <taxon>Gammaproteobacteria</taxon>
        <taxon>Enterobacterales</taxon>
        <taxon>Enterobacteriaceae</taxon>
        <taxon>Shigella</taxon>
    </lineage>
</organism>
<proteinExistence type="inferred from homology"/>
<dbReference type="EMBL" id="CP019689">
    <property type="protein sequence ID" value="ARS06718.1"/>
    <property type="molecule type" value="Genomic_DNA"/>
</dbReference>
<evidence type="ECO:0000313" key="10">
    <source>
        <dbReference type="EMBL" id="SJG68256.1"/>
    </source>
</evidence>
<feature type="domain" description="Type II secretion system protein GspE N-terminal" evidence="5">
    <location>
        <begin position="8"/>
        <end position="69"/>
    </location>
</feature>
<dbReference type="Proteomes" id="UP000187708">
    <property type="component" value="Unassembled WGS sequence"/>
</dbReference>
<dbReference type="InterPro" id="IPR027417">
    <property type="entry name" value="P-loop_NTPase"/>
</dbReference>
<dbReference type="GO" id="GO:0005886">
    <property type="term" value="C:plasma membrane"/>
    <property type="evidence" value="ECO:0007669"/>
    <property type="project" value="TreeGrafter"/>
</dbReference>
<accession>A0A0I1PFP8</accession>
<dbReference type="Proteomes" id="UP000045991">
    <property type="component" value="Unassembled WGS sequence"/>
</dbReference>
<sequence>MNIPQLTALCLRYQGVLLDASEEVVHVAVVDAPSHELLDALHFATTKRIEITCWTRQQMEGHASRTQQTLPVAVQEKHQPKAELLTRTLQSALEQRASDIHIEPADNAYRIRLRIDGVLHPLPDVSPDAGVALTARLKVLGNLDIAEHRLPQDGQFTVELAGNAVSFRIATLPCRGGEKVVLRLLQQVNQALDVNTLGMQPLQLADFAHALQQPQGLVLVTGPTGSGKTVTLYSALQKLNTADINICSVEDPVEIPIAGLNQTQIHPRAGLTFQGVLRALLRQDPDVIMIGEIRYGFNGRNCH</sequence>
<evidence type="ECO:0000313" key="17">
    <source>
        <dbReference type="Proteomes" id="UP000251393"/>
    </source>
</evidence>
<evidence type="ECO:0000313" key="11">
    <source>
        <dbReference type="EMBL" id="SRR06157.1"/>
    </source>
</evidence>
<dbReference type="EMBL" id="FUBI01000007">
    <property type="protein sequence ID" value="SJG68256.1"/>
    <property type="molecule type" value="Genomic_DNA"/>
</dbReference>
<dbReference type="EMBL" id="CXEC01000007">
    <property type="protein sequence ID" value="CSR28429.1"/>
    <property type="molecule type" value="Genomic_DNA"/>
</dbReference>
<evidence type="ECO:0000313" key="9">
    <source>
        <dbReference type="EMBL" id="SIW71865.1"/>
    </source>
</evidence>
<evidence type="ECO:0000256" key="2">
    <source>
        <dbReference type="ARBA" id="ARBA00022741"/>
    </source>
</evidence>
<dbReference type="Gene3D" id="3.40.50.300">
    <property type="entry name" value="P-loop containing nucleotide triphosphate hydrolases"/>
    <property type="match status" value="1"/>
</dbReference>
<dbReference type="Proteomes" id="UP000188006">
    <property type="component" value="Unassembled WGS sequence"/>
</dbReference>
<evidence type="ECO:0000313" key="7">
    <source>
        <dbReference type="EMBL" id="CSK29797.1"/>
    </source>
</evidence>
<dbReference type="PANTHER" id="PTHR30258:SF1">
    <property type="entry name" value="PROTEIN TRANSPORT PROTEIN HOFB HOMOLOG"/>
    <property type="match status" value="1"/>
</dbReference>
<reference evidence="6 16" key="2">
    <citation type="submission" date="2017-02" db="EMBL/GenBank/DDBJ databases">
        <authorList>
            <person name="Svab D."/>
            <person name="Balint B."/>
            <person name="Maroti G."/>
            <person name="Vasarhelyi B."/>
            <person name="Horvath B."/>
            <person name="Toth I."/>
        </authorList>
    </citation>
    <scope>NUCLEOTIDE SEQUENCE [LARGE SCALE GENOMIC DNA]</scope>
    <source>
        <strain evidence="6">75/02</strain>
    </source>
</reference>
<evidence type="ECO:0000313" key="15">
    <source>
        <dbReference type="Proteomes" id="UP000188006"/>
    </source>
</evidence>
<evidence type="ECO:0000313" key="12">
    <source>
        <dbReference type="Proteomes" id="UP000040926"/>
    </source>
</evidence>
<evidence type="ECO:0000313" key="8">
    <source>
        <dbReference type="EMBL" id="CSR28429.1"/>
    </source>
</evidence>
<dbReference type="STRING" id="216599.GCA_000283715_00113"/>
<evidence type="ECO:0000259" key="5">
    <source>
        <dbReference type="Pfam" id="PF05157"/>
    </source>
</evidence>
<dbReference type="Gene3D" id="3.30.450.90">
    <property type="match status" value="1"/>
</dbReference>
<evidence type="ECO:0000313" key="6">
    <source>
        <dbReference type="EMBL" id="ARS06718.1"/>
    </source>
</evidence>
<evidence type="ECO:0000256" key="1">
    <source>
        <dbReference type="ARBA" id="ARBA00006611"/>
    </source>
</evidence>
<dbReference type="PANTHER" id="PTHR30258">
    <property type="entry name" value="TYPE II SECRETION SYSTEM PROTEIN GSPE-RELATED"/>
    <property type="match status" value="1"/>
</dbReference>